<dbReference type="InterPro" id="IPR049326">
    <property type="entry name" value="Rhodopsin_dom_fungi"/>
</dbReference>
<comment type="similarity">
    <text evidence="5">Belongs to the SAT4 family.</text>
</comment>
<evidence type="ECO:0000256" key="5">
    <source>
        <dbReference type="ARBA" id="ARBA00038359"/>
    </source>
</evidence>
<feature type="transmembrane region" description="Helical" evidence="7">
    <location>
        <begin position="90"/>
        <end position="116"/>
    </location>
</feature>
<proteinExistence type="inferred from homology"/>
<protein>
    <submittedName>
        <fullName evidence="9">Integral membrane protein</fullName>
    </submittedName>
</protein>
<dbReference type="Proteomes" id="UP000249619">
    <property type="component" value="Unassembled WGS sequence"/>
</dbReference>
<keyword evidence="3 7" id="KW-1133">Transmembrane helix</keyword>
<evidence type="ECO:0000256" key="4">
    <source>
        <dbReference type="ARBA" id="ARBA00023136"/>
    </source>
</evidence>
<feature type="compositionally biased region" description="Basic and acidic residues" evidence="6">
    <location>
        <begin position="264"/>
        <end position="282"/>
    </location>
</feature>
<reference evidence="10" key="1">
    <citation type="submission" date="2018-05" db="EMBL/GenBank/DDBJ databases">
        <title>Draft genome sequence of Stemphylium lycopersici strain CIDEFI 213.</title>
        <authorList>
            <person name="Medina R."/>
            <person name="Franco M.E.E."/>
            <person name="Lucentini C.G."/>
            <person name="Saparrat M.C.N."/>
            <person name="Balatti P.A."/>
        </authorList>
    </citation>
    <scope>NUCLEOTIDE SEQUENCE [LARGE SCALE GENOMIC DNA]</scope>
    <source>
        <strain evidence="10">CIDEFI 213</strain>
    </source>
</reference>
<evidence type="ECO:0000256" key="3">
    <source>
        <dbReference type="ARBA" id="ARBA00022989"/>
    </source>
</evidence>
<dbReference type="PANTHER" id="PTHR33048">
    <property type="entry name" value="PTH11-LIKE INTEGRAL MEMBRANE PROTEIN (AFU_ORTHOLOGUE AFUA_5G11245)"/>
    <property type="match status" value="1"/>
</dbReference>
<feature type="region of interest" description="Disordered" evidence="6">
    <location>
        <begin position="258"/>
        <end position="282"/>
    </location>
</feature>
<sequence length="332" mass="36916">MSIPIENDLQIWILVLSGISIAVSTLAVILRLVAKFMRNKFDSSDYCIIAALVMNLALNAEPIWLVHHGALGFDIVTVSERWGPEFAMGLYRGVTILAFIWTVTVCLSKVSVLLMYTYIIPNPSMLLLCRLVGALLVAWTISGLMAASMICRPFHHNWDLSIDGVCGSQNKFYFAMGMVNLIIDTGLIALPMPYLYRLRMPWRRKFVAMALLGIGITTWAITLTRACIFSLLLTGLETAVAIVVACIPLMRPLFSRWSRSGNDSSRKDGRWGNGGRGDRRASIPELLFPPTWFDRRDNGPHAQQEVIKAEQVASVQSCSESGSDHEASIQKH</sequence>
<comment type="caution">
    <text evidence="9">The sequence shown here is derived from an EMBL/GenBank/DDBJ whole genome shotgun (WGS) entry which is preliminary data.</text>
</comment>
<evidence type="ECO:0000313" key="10">
    <source>
        <dbReference type="Proteomes" id="UP000249619"/>
    </source>
</evidence>
<evidence type="ECO:0000256" key="6">
    <source>
        <dbReference type="SAM" id="MobiDB-lite"/>
    </source>
</evidence>
<evidence type="ECO:0000313" key="9">
    <source>
        <dbReference type="EMBL" id="RAR14521.1"/>
    </source>
</evidence>
<feature type="transmembrane region" description="Helical" evidence="7">
    <location>
        <begin position="228"/>
        <end position="250"/>
    </location>
</feature>
<feature type="transmembrane region" description="Helical" evidence="7">
    <location>
        <begin position="128"/>
        <end position="150"/>
    </location>
</feature>
<dbReference type="PANTHER" id="PTHR33048:SF57">
    <property type="entry name" value="INTEGRAL MEMBRANE PROTEIN-RELATED"/>
    <property type="match status" value="1"/>
</dbReference>
<feature type="transmembrane region" description="Helical" evidence="7">
    <location>
        <begin position="206"/>
        <end position="222"/>
    </location>
</feature>
<dbReference type="AlphaFoldDB" id="A0A364NBT1"/>
<name>A0A364NBT1_STELY</name>
<gene>
    <name evidence="9" type="ORF">DDE83_002094</name>
</gene>
<evidence type="ECO:0000256" key="7">
    <source>
        <dbReference type="SAM" id="Phobius"/>
    </source>
</evidence>
<dbReference type="GO" id="GO:0016020">
    <property type="term" value="C:membrane"/>
    <property type="evidence" value="ECO:0007669"/>
    <property type="project" value="UniProtKB-SubCell"/>
</dbReference>
<feature type="transmembrane region" description="Helical" evidence="7">
    <location>
        <begin position="46"/>
        <end position="70"/>
    </location>
</feature>
<evidence type="ECO:0000256" key="1">
    <source>
        <dbReference type="ARBA" id="ARBA00004141"/>
    </source>
</evidence>
<keyword evidence="4 7" id="KW-0472">Membrane</keyword>
<accession>A0A364NBT1</accession>
<feature type="transmembrane region" description="Helical" evidence="7">
    <location>
        <begin position="172"/>
        <end position="194"/>
    </location>
</feature>
<organism evidence="9 10">
    <name type="scientific">Stemphylium lycopersici</name>
    <name type="common">Tomato gray leaf spot disease fungus</name>
    <name type="synonym">Thyrospora lycopersici</name>
    <dbReference type="NCBI Taxonomy" id="183478"/>
    <lineage>
        <taxon>Eukaryota</taxon>
        <taxon>Fungi</taxon>
        <taxon>Dikarya</taxon>
        <taxon>Ascomycota</taxon>
        <taxon>Pezizomycotina</taxon>
        <taxon>Dothideomycetes</taxon>
        <taxon>Pleosporomycetidae</taxon>
        <taxon>Pleosporales</taxon>
        <taxon>Pleosporineae</taxon>
        <taxon>Pleosporaceae</taxon>
        <taxon>Stemphylium</taxon>
    </lineage>
</organism>
<dbReference type="EMBL" id="QGDH01000021">
    <property type="protein sequence ID" value="RAR14521.1"/>
    <property type="molecule type" value="Genomic_DNA"/>
</dbReference>
<dbReference type="Pfam" id="PF20684">
    <property type="entry name" value="Fung_rhodopsin"/>
    <property type="match status" value="1"/>
</dbReference>
<feature type="transmembrane region" description="Helical" evidence="7">
    <location>
        <begin position="12"/>
        <end position="34"/>
    </location>
</feature>
<comment type="subcellular location">
    <subcellularLocation>
        <location evidence="1">Membrane</location>
        <topology evidence="1">Multi-pass membrane protein</topology>
    </subcellularLocation>
</comment>
<dbReference type="InterPro" id="IPR052337">
    <property type="entry name" value="SAT4-like"/>
</dbReference>
<evidence type="ECO:0000256" key="2">
    <source>
        <dbReference type="ARBA" id="ARBA00022692"/>
    </source>
</evidence>
<feature type="domain" description="Rhodopsin" evidence="8">
    <location>
        <begin position="30"/>
        <end position="256"/>
    </location>
</feature>
<evidence type="ECO:0000259" key="8">
    <source>
        <dbReference type="Pfam" id="PF20684"/>
    </source>
</evidence>
<keyword evidence="2 7" id="KW-0812">Transmembrane</keyword>
<keyword evidence="10" id="KW-1185">Reference proteome</keyword>